<evidence type="ECO:0000256" key="1">
    <source>
        <dbReference type="SAM" id="MobiDB-lite"/>
    </source>
</evidence>
<feature type="compositionally biased region" description="Polar residues" evidence="1">
    <location>
        <begin position="227"/>
        <end position="238"/>
    </location>
</feature>
<dbReference type="AlphaFoldDB" id="A0A0F7UG75"/>
<feature type="region of interest" description="Disordered" evidence="1">
    <location>
        <begin position="213"/>
        <end position="238"/>
    </location>
</feature>
<feature type="region of interest" description="Disordered" evidence="1">
    <location>
        <begin position="21"/>
        <end position="53"/>
    </location>
</feature>
<proteinExistence type="predicted"/>
<evidence type="ECO:0000313" key="2">
    <source>
        <dbReference type="EMBL" id="CEL68964.1"/>
    </source>
</evidence>
<sequence>MLTTVLAVSAAVVAIQKKFRGTEQATDHSPPVSVEEPASAVLPQSPSSLTASGSGEIAATSLFSAAPRRGRKRASLPVKLSRETLKSVHSQDRDAWGYLSYSAPTSNPLRQRANSYPPEVPSYAIRRQTAPQRSFCTPDAFLEMNHEDELRSRELSDKEGGCVGKKAVVIRGKTERFNDQQVPCRVRKKGLFAETTAGRSRWYPTGRCVQKHFGSGELRQDSRDTSSTRNGPNLGNLL</sequence>
<name>A0A0F7UG75_NEOCL</name>
<reference evidence="2" key="1">
    <citation type="journal article" date="2015" name="PLoS ONE">
        <title>Comprehensive Evaluation of Toxoplasma gondii VEG and Neospora caninum LIV Genomes with Tachyzoite Stage Transcriptome and Proteome Defines Novel Transcript Features.</title>
        <authorList>
            <person name="Ramaprasad A."/>
            <person name="Mourier T."/>
            <person name="Naeem R."/>
            <person name="Malas T.B."/>
            <person name="Moussa E."/>
            <person name="Panigrahi A."/>
            <person name="Vermont S.J."/>
            <person name="Otto T.D."/>
            <person name="Wastling J."/>
            <person name="Pain A."/>
        </authorList>
    </citation>
    <scope>NUCLEOTIDE SEQUENCE</scope>
    <source>
        <strain evidence="2">Liverpool</strain>
    </source>
</reference>
<dbReference type="EMBL" id="LN714485">
    <property type="protein sequence ID" value="CEL68964.1"/>
    <property type="molecule type" value="Genomic_DNA"/>
</dbReference>
<feature type="compositionally biased region" description="Polar residues" evidence="1">
    <location>
        <begin position="42"/>
        <end position="53"/>
    </location>
</feature>
<accession>A0A0F7UG75</accession>
<gene>
    <name evidence="2" type="ORF">BN1204_046915</name>
</gene>
<organism evidence="2">
    <name type="scientific">Neospora caninum (strain Liverpool)</name>
    <dbReference type="NCBI Taxonomy" id="572307"/>
    <lineage>
        <taxon>Eukaryota</taxon>
        <taxon>Sar</taxon>
        <taxon>Alveolata</taxon>
        <taxon>Apicomplexa</taxon>
        <taxon>Conoidasida</taxon>
        <taxon>Coccidia</taxon>
        <taxon>Eucoccidiorida</taxon>
        <taxon>Eimeriorina</taxon>
        <taxon>Sarcocystidae</taxon>
        <taxon>Neospora</taxon>
    </lineage>
</organism>
<protein>
    <submittedName>
        <fullName evidence="2">Uncharacterized protein</fullName>
    </submittedName>
</protein>